<name>A0A481YXX0_9VIRU</name>
<sequence length="356" mass="41237">MTCTYDEECSCGCDEIDHENDFFSCEVCGRNDSHLQECQHCDESMCDQCDGSLLNCEHYSGECPHCNDEVRSLCGQCLYCLLSGKLDLQSMWDNYGEVIMQGHSVYINGVKDGYAGITKPTTTKCTIEELVTIYNDGYDVGTANRDTEASESEKEDMKQKILDYMFSKFNVDDFNRCYWDSFNKTPDNLIELSYAENYNYLEDNDVLEEFGVPYKSTEFIPPPSGSRSEILSLKKFHRGRERQRIVSMVVNYFSREKNIDLRKMTQNDMLSLLKKFTDGVLKEYILHLKYLELQNLNKTILSNKNAKYIDFLYQLMLSCDKSSVILHDKEHQDPMGFKASGFIFDFNGNLMIFNER</sequence>
<reference evidence="1" key="1">
    <citation type="journal article" date="2019" name="MBio">
        <title>Virus Genomes from Deep Sea Sediments Expand the Ocean Megavirome and Support Independent Origins of Viral Gigantism.</title>
        <authorList>
            <person name="Backstrom D."/>
            <person name="Yutin N."/>
            <person name="Jorgensen S.L."/>
            <person name="Dharamshi J."/>
            <person name="Homa F."/>
            <person name="Zaremba-Niedwiedzka K."/>
            <person name="Spang A."/>
            <person name="Wolf Y.I."/>
            <person name="Koonin E.V."/>
            <person name="Ettema T.J."/>
        </authorList>
    </citation>
    <scope>NUCLEOTIDE SEQUENCE</scope>
</reference>
<evidence type="ECO:0000313" key="1">
    <source>
        <dbReference type="EMBL" id="QBK87306.1"/>
    </source>
</evidence>
<proteinExistence type="predicted"/>
<protein>
    <submittedName>
        <fullName evidence="1">Uncharacterized protein</fullName>
    </submittedName>
</protein>
<dbReference type="EMBL" id="MK500348">
    <property type="protein sequence ID" value="QBK87306.1"/>
    <property type="molecule type" value="Genomic_DNA"/>
</dbReference>
<organism evidence="1">
    <name type="scientific">Marseillevirus LCMAC201</name>
    <dbReference type="NCBI Taxonomy" id="2506605"/>
    <lineage>
        <taxon>Viruses</taxon>
        <taxon>Varidnaviria</taxon>
        <taxon>Bamfordvirae</taxon>
        <taxon>Nucleocytoviricota</taxon>
        <taxon>Megaviricetes</taxon>
        <taxon>Pimascovirales</taxon>
        <taxon>Pimascovirales incertae sedis</taxon>
        <taxon>Marseilleviridae</taxon>
    </lineage>
</organism>
<gene>
    <name evidence="1" type="ORF">LCMAC201_02160</name>
</gene>
<accession>A0A481YXX0</accession>